<reference evidence="4" key="1">
    <citation type="journal article" date="2019" name="Int. J. Syst. Evol. Microbiol.">
        <title>The Global Catalogue of Microorganisms (GCM) 10K type strain sequencing project: providing services to taxonomists for standard genome sequencing and annotation.</title>
        <authorList>
            <consortium name="The Broad Institute Genomics Platform"/>
            <consortium name="The Broad Institute Genome Sequencing Center for Infectious Disease"/>
            <person name="Wu L."/>
            <person name="Ma J."/>
        </authorList>
    </citation>
    <scope>NUCLEOTIDE SEQUENCE [LARGE SCALE GENOMIC DNA]</scope>
    <source>
        <strain evidence="4">CGMCC 1.6964</strain>
    </source>
</reference>
<protein>
    <recommendedName>
        <fullName evidence="2">UPF0291 protein GCM10010969_35700</fullName>
    </recommendedName>
</protein>
<dbReference type="InterPro" id="IPR009242">
    <property type="entry name" value="DUF896"/>
</dbReference>
<comment type="similarity">
    <text evidence="2">Belongs to the UPF0291 family.</text>
</comment>
<keyword evidence="1 2" id="KW-0963">Cytoplasm</keyword>
<evidence type="ECO:0000256" key="2">
    <source>
        <dbReference type="HAMAP-Rule" id="MF_01103"/>
    </source>
</evidence>
<organism evidence="3 4">
    <name type="scientific">Saccharibacillus kuerlensis</name>
    <dbReference type="NCBI Taxonomy" id="459527"/>
    <lineage>
        <taxon>Bacteria</taxon>
        <taxon>Bacillati</taxon>
        <taxon>Bacillota</taxon>
        <taxon>Bacilli</taxon>
        <taxon>Bacillales</taxon>
        <taxon>Paenibacillaceae</taxon>
        <taxon>Saccharibacillus</taxon>
    </lineage>
</organism>
<dbReference type="PANTHER" id="PTHR37300">
    <property type="entry name" value="UPF0291 PROTEIN CBO2609/CLC_2481"/>
    <property type="match status" value="1"/>
</dbReference>
<dbReference type="HAMAP" id="MF_01103">
    <property type="entry name" value="UPF0291"/>
    <property type="match status" value="1"/>
</dbReference>
<accession>A0ABQ2L967</accession>
<comment type="subcellular location">
    <subcellularLocation>
        <location evidence="2">Cytoplasm</location>
    </subcellularLocation>
</comment>
<dbReference type="SUPFAM" id="SSF158221">
    <property type="entry name" value="YnzC-like"/>
    <property type="match status" value="1"/>
</dbReference>
<proteinExistence type="inferred from homology"/>
<dbReference type="RefSeq" id="WP_018977638.1">
    <property type="nucleotide sequence ID" value="NZ_BMLN01000013.1"/>
</dbReference>
<comment type="caution">
    <text evidence="3">The sequence shown here is derived from an EMBL/GenBank/DDBJ whole genome shotgun (WGS) entry which is preliminary data.</text>
</comment>
<dbReference type="Proteomes" id="UP000606653">
    <property type="component" value="Unassembled WGS sequence"/>
</dbReference>
<dbReference type="EMBL" id="BMLN01000013">
    <property type="protein sequence ID" value="GGO07328.1"/>
    <property type="molecule type" value="Genomic_DNA"/>
</dbReference>
<evidence type="ECO:0000256" key="1">
    <source>
        <dbReference type="ARBA" id="ARBA00022490"/>
    </source>
</evidence>
<keyword evidence="4" id="KW-1185">Reference proteome</keyword>
<sequence length="66" mass="7770">MDIDILVGRINELARKNKAEGLTEEEAQERAKLREMYLGNVRRNFRQELDMIKWVDEEPGSDSKPH</sequence>
<evidence type="ECO:0000313" key="3">
    <source>
        <dbReference type="EMBL" id="GGO07328.1"/>
    </source>
</evidence>
<dbReference type="PANTHER" id="PTHR37300:SF1">
    <property type="entry name" value="UPF0291 PROTEIN YNZC"/>
    <property type="match status" value="1"/>
</dbReference>
<name>A0ABQ2L967_9BACL</name>
<gene>
    <name evidence="3" type="ORF">GCM10010969_35700</name>
</gene>
<dbReference type="Gene3D" id="1.10.287.540">
    <property type="entry name" value="Helix hairpin bin"/>
    <property type="match status" value="1"/>
</dbReference>
<evidence type="ECO:0000313" key="4">
    <source>
        <dbReference type="Proteomes" id="UP000606653"/>
    </source>
</evidence>
<dbReference type="Pfam" id="PF05979">
    <property type="entry name" value="DUF896"/>
    <property type="match status" value="1"/>
</dbReference>